<dbReference type="Proteomes" id="UP000076532">
    <property type="component" value="Unassembled WGS sequence"/>
</dbReference>
<proteinExistence type="predicted"/>
<keyword evidence="2" id="KW-1185">Reference proteome</keyword>
<organism evidence="1 2">
    <name type="scientific">Athelia psychrophila</name>
    <dbReference type="NCBI Taxonomy" id="1759441"/>
    <lineage>
        <taxon>Eukaryota</taxon>
        <taxon>Fungi</taxon>
        <taxon>Dikarya</taxon>
        <taxon>Basidiomycota</taxon>
        <taxon>Agaricomycotina</taxon>
        <taxon>Agaricomycetes</taxon>
        <taxon>Agaricomycetidae</taxon>
        <taxon>Atheliales</taxon>
        <taxon>Atheliaceae</taxon>
        <taxon>Athelia</taxon>
    </lineage>
</organism>
<reference evidence="1 2" key="1">
    <citation type="journal article" date="2016" name="Mol. Biol. Evol.">
        <title>Comparative Genomics of Early-Diverging Mushroom-Forming Fungi Provides Insights into the Origins of Lignocellulose Decay Capabilities.</title>
        <authorList>
            <person name="Nagy L.G."/>
            <person name="Riley R."/>
            <person name="Tritt A."/>
            <person name="Adam C."/>
            <person name="Daum C."/>
            <person name="Floudas D."/>
            <person name="Sun H."/>
            <person name="Yadav J.S."/>
            <person name="Pangilinan J."/>
            <person name="Larsson K.H."/>
            <person name="Matsuura K."/>
            <person name="Barry K."/>
            <person name="Labutti K."/>
            <person name="Kuo R."/>
            <person name="Ohm R.A."/>
            <person name="Bhattacharya S.S."/>
            <person name="Shirouzu T."/>
            <person name="Yoshinaga Y."/>
            <person name="Martin F.M."/>
            <person name="Grigoriev I.V."/>
            <person name="Hibbett D.S."/>
        </authorList>
    </citation>
    <scope>NUCLEOTIDE SEQUENCE [LARGE SCALE GENOMIC DNA]</scope>
    <source>
        <strain evidence="1 2">CBS 109695</strain>
    </source>
</reference>
<dbReference type="AlphaFoldDB" id="A0A166R7Z0"/>
<dbReference type="EMBL" id="KV417506">
    <property type="protein sequence ID" value="KZP28002.1"/>
    <property type="molecule type" value="Genomic_DNA"/>
</dbReference>
<evidence type="ECO:0000313" key="2">
    <source>
        <dbReference type="Proteomes" id="UP000076532"/>
    </source>
</evidence>
<sequence length="110" mass="12720">MGGLMRAVASKTEFWQHMRCLLTISMFHRLYQLFPNNRMPMLHPLKLQLFDNDDPSLNAPIDPVQAFRCAPRLRALEINSRGCRQAFTLPWDLIQQILLSTTAHRNTLAS</sequence>
<gene>
    <name evidence="1" type="ORF">FIBSPDRAFT_948231</name>
</gene>
<evidence type="ECO:0000313" key="1">
    <source>
        <dbReference type="EMBL" id="KZP28002.1"/>
    </source>
</evidence>
<accession>A0A166R7Z0</accession>
<protein>
    <submittedName>
        <fullName evidence="1">Uncharacterized protein</fullName>
    </submittedName>
</protein>
<name>A0A166R7Z0_9AGAM</name>